<keyword evidence="1" id="KW-0472">Membrane</keyword>
<reference evidence="2 3" key="1">
    <citation type="submission" date="2018-11" db="EMBL/GenBank/DDBJ databases">
        <title>Genomes From Bacteria Associated with the Canine Oral Cavity: a Test Case for Automated Genome-Based Taxonomic Assignment.</title>
        <authorList>
            <person name="Coil D.A."/>
            <person name="Jospin G."/>
            <person name="Darling A.E."/>
            <person name="Wallis C."/>
            <person name="Davis I.J."/>
            <person name="Harris S."/>
            <person name="Eisen J.A."/>
            <person name="Holcombe L.J."/>
            <person name="O'Flynn C."/>
        </authorList>
    </citation>
    <scope>NUCLEOTIDE SEQUENCE [LARGE SCALE GENOMIC DNA]</scope>
    <source>
        <strain evidence="2 3">OH770</strain>
    </source>
</reference>
<dbReference type="OrthoDB" id="3388334at2"/>
<protein>
    <submittedName>
        <fullName evidence="2">Uncharacterized protein</fullName>
    </submittedName>
</protein>
<organism evidence="2 3">
    <name type="scientific">Schaalia canis</name>
    <dbReference type="NCBI Taxonomy" id="100469"/>
    <lineage>
        <taxon>Bacteria</taxon>
        <taxon>Bacillati</taxon>
        <taxon>Actinomycetota</taxon>
        <taxon>Actinomycetes</taxon>
        <taxon>Actinomycetales</taxon>
        <taxon>Actinomycetaceae</taxon>
        <taxon>Schaalia</taxon>
    </lineage>
</organism>
<evidence type="ECO:0000313" key="2">
    <source>
        <dbReference type="EMBL" id="RRC96370.1"/>
    </source>
</evidence>
<dbReference type="Proteomes" id="UP000280444">
    <property type="component" value="Unassembled WGS sequence"/>
</dbReference>
<evidence type="ECO:0000313" key="3">
    <source>
        <dbReference type="Proteomes" id="UP000280444"/>
    </source>
</evidence>
<proteinExistence type="predicted"/>
<comment type="caution">
    <text evidence="2">The sequence shown here is derived from an EMBL/GenBank/DDBJ whole genome shotgun (WGS) entry which is preliminary data.</text>
</comment>
<keyword evidence="1" id="KW-0812">Transmembrane</keyword>
<keyword evidence="3" id="KW-1185">Reference proteome</keyword>
<dbReference type="AlphaFoldDB" id="A0A3P1SHE2"/>
<gene>
    <name evidence="2" type="ORF">EII11_01610</name>
</gene>
<accession>A0A3P1SHE2</accession>
<name>A0A3P1SHE2_9ACTO</name>
<feature type="transmembrane region" description="Helical" evidence="1">
    <location>
        <begin position="15"/>
        <end position="37"/>
    </location>
</feature>
<feature type="transmembrane region" description="Helical" evidence="1">
    <location>
        <begin position="121"/>
        <end position="150"/>
    </location>
</feature>
<keyword evidence="1" id="KW-1133">Transmembrane helix</keyword>
<dbReference type="EMBL" id="RQZF01000001">
    <property type="protein sequence ID" value="RRC96370.1"/>
    <property type="molecule type" value="Genomic_DNA"/>
</dbReference>
<evidence type="ECO:0000256" key="1">
    <source>
        <dbReference type="SAM" id="Phobius"/>
    </source>
</evidence>
<sequence length="151" mass="15906">MPITRDFLLDISVELLMWVIVLLGAIFIGKAITLKVLEWAKVPAPLRHISTGAESATLLPATDQERQVLRGGLWIGILERIAVAACMMGGHPALISLILGVKGLGRYPELKDNPEASERFLIGTGASILSAIAIGAAGNAALSALMTVIAQ</sequence>
<feature type="transmembrane region" description="Helical" evidence="1">
    <location>
        <begin position="81"/>
        <end position="101"/>
    </location>
</feature>
<dbReference type="RefSeq" id="WP_124867888.1">
    <property type="nucleotide sequence ID" value="NZ_RQZF01000001.1"/>
</dbReference>